<reference evidence="6" key="2">
    <citation type="journal article" date="2019" name="IMA Fungus">
        <title>Genome sequencing and comparison of five Tilletia species to identify candidate genes for the detection of regulated species infecting wheat.</title>
        <authorList>
            <person name="Nguyen H.D.T."/>
            <person name="Sultana T."/>
            <person name="Kesanakurti P."/>
            <person name="Hambleton S."/>
        </authorList>
    </citation>
    <scope>NUCLEOTIDE SEQUENCE</scope>
    <source>
        <strain evidence="6">DAOMC 238032</strain>
    </source>
</reference>
<protein>
    <recommendedName>
        <fullName evidence="1">DNA (cytosine-5-)-methyltransferase</fullName>
        <ecNumber evidence="1">2.1.1.37</ecNumber>
    </recommendedName>
</protein>
<accession>A0A177SZ66</accession>
<dbReference type="EMBL" id="LWDD02003293">
    <property type="protein sequence ID" value="KAE8237510.1"/>
    <property type="molecule type" value="Genomic_DNA"/>
</dbReference>
<evidence type="ECO:0000256" key="5">
    <source>
        <dbReference type="PROSITE-ProRule" id="PRU01016"/>
    </source>
</evidence>
<dbReference type="Gene3D" id="3.40.50.150">
    <property type="entry name" value="Vaccinia Virus protein VP39"/>
    <property type="match status" value="1"/>
</dbReference>
<dbReference type="Gene3D" id="3.90.120.10">
    <property type="entry name" value="DNA Methylase, subunit A, domain 2"/>
    <property type="match status" value="1"/>
</dbReference>
<keyword evidence="4 5" id="KW-0949">S-adenosyl-L-methionine</keyword>
<dbReference type="EC" id="2.1.1.37" evidence="1"/>
<dbReference type="AlphaFoldDB" id="A0A177SZ66"/>
<dbReference type="PANTHER" id="PTHR10629:SF52">
    <property type="entry name" value="DNA (CYTOSINE-5)-METHYLTRANSFERASE 1"/>
    <property type="match status" value="1"/>
</dbReference>
<proteinExistence type="inferred from homology"/>
<dbReference type="GO" id="GO:0005634">
    <property type="term" value="C:nucleus"/>
    <property type="evidence" value="ECO:0007669"/>
    <property type="project" value="TreeGrafter"/>
</dbReference>
<dbReference type="GO" id="GO:0044027">
    <property type="term" value="P:negative regulation of gene expression via chromosomal CpG island methylation"/>
    <property type="evidence" value="ECO:0007669"/>
    <property type="project" value="TreeGrafter"/>
</dbReference>
<comment type="caution">
    <text evidence="5">Lacks conserved residue(s) required for the propagation of feature annotation.</text>
</comment>
<comment type="similarity">
    <text evidence="5">Belongs to the class I-like SAM-binding methyltransferase superfamily. C5-methyltransferase family.</text>
</comment>
<evidence type="ECO:0000256" key="3">
    <source>
        <dbReference type="ARBA" id="ARBA00022679"/>
    </source>
</evidence>
<gene>
    <name evidence="6" type="ORF">A4X03_0g9096</name>
</gene>
<evidence type="ECO:0000256" key="2">
    <source>
        <dbReference type="ARBA" id="ARBA00022603"/>
    </source>
</evidence>
<dbReference type="Proteomes" id="UP000077671">
    <property type="component" value="Unassembled WGS sequence"/>
</dbReference>
<name>A0A177SZ66_9BASI</name>
<dbReference type="GO" id="GO:0003677">
    <property type="term" value="F:DNA binding"/>
    <property type="evidence" value="ECO:0007669"/>
    <property type="project" value="TreeGrafter"/>
</dbReference>
<keyword evidence="2 5" id="KW-0489">Methyltransferase</keyword>
<dbReference type="InterPro" id="IPR001525">
    <property type="entry name" value="C5_MeTfrase"/>
</dbReference>
<reference evidence="6" key="1">
    <citation type="submission" date="2016-04" db="EMBL/GenBank/DDBJ databases">
        <authorList>
            <person name="Nguyen H.D."/>
            <person name="Kesanakurti P."/>
            <person name="Cullis J."/>
            <person name="Levesque C.A."/>
            <person name="Hambleton S."/>
        </authorList>
    </citation>
    <scope>NUCLEOTIDE SEQUENCE</scope>
    <source>
        <strain evidence="6">DAOMC 238032</strain>
    </source>
</reference>
<dbReference type="SUPFAM" id="SSF53335">
    <property type="entry name" value="S-adenosyl-L-methionine-dependent methyltransferases"/>
    <property type="match status" value="1"/>
</dbReference>
<keyword evidence="3 5" id="KW-0808">Transferase</keyword>
<organism evidence="6 7">
    <name type="scientific">Tilletia caries</name>
    <name type="common">wheat bunt fungus</name>
    <dbReference type="NCBI Taxonomy" id="13290"/>
    <lineage>
        <taxon>Eukaryota</taxon>
        <taxon>Fungi</taxon>
        <taxon>Dikarya</taxon>
        <taxon>Basidiomycota</taxon>
        <taxon>Ustilaginomycotina</taxon>
        <taxon>Exobasidiomycetes</taxon>
        <taxon>Tilletiales</taxon>
        <taxon>Tilletiaceae</taxon>
        <taxon>Tilletia</taxon>
    </lineage>
</organism>
<evidence type="ECO:0000256" key="4">
    <source>
        <dbReference type="ARBA" id="ARBA00022691"/>
    </source>
</evidence>
<dbReference type="PROSITE" id="PS51679">
    <property type="entry name" value="SAM_MT_C5"/>
    <property type="match status" value="1"/>
</dbReference>
<dbReference type="GO" id="GO:0032259">
    <property type="term" value="P:methylation"/>
    <property type="evidence" value="ECO:0007669"/>
    <property type="project" value="UniProtKB-KW"/>
</dbReference>
<sequence>MPLVPKAHAADVRSYSAWMSEKGSLMEELVRSLRSFGYNVDVFLVNAVNYGAPQIRERMLIVGNRMGLKNPSFHPTHSNRPQDNLLPFRTLRDAIGGDFNDPIPDLMNFSERKLRYLAMVPAGGNWRSLPVDIQKESMGKSWYLKGGRSATWRRLSWDYPSPTVVTMPNHASTSMCHPSEVRALTVGECAAIQEFPADWHFLGTTTEKYRQIGNAVPIRLGRIAGEAIAQMLFEGKEAPVAASIEGRVNVIHLRPHVRTKRYWHKGKALAGDHGYYDAGLPLFEAV</sequence>
<comment type="caution">
    <text evidence="6">The sequence shown here is derived from an EMBL/GenBank/DDBJ whole genome shotgun (WGS) entry which is preliminary data.</text>
</comment>
<dbReference type="GO" id="GO:0003886">
    <property type="term" value="F:DNA (cytosine-5-)-methyltransferase activity"/>
    <property type="evidence" value="ECO:0007669"/>
    <property type="project" value="UniProtKB-EC"/>
</dbReference>
<dbReference type="InterPro" id="IPR029063">
    <property type="entry name" value="SAM-dependent_MTases_sf"/>
</dbReference>
<evidence type="ECO:0000256" key="1">
    <source>
        <dbReference type="ARBA" id="ARBA00011975"/>
    </source>
</evidence>
<dbReference type="InterPro" id="IPR050390">
    <property type="entry name" value="C5-Methyltransferase"/>
</dbReference>
<dbReference type="Pfam" id="PF00145">
    <property type="entry name" value="DNA_methylase"/>
    <property type="match status" value="1"/>
</dbReference>
<evidence type="ECO:0000313" key="7">
    <source>
        <dbReference type="Proteomes" id="UP000077671"/>
    </source>
</evidence>
<evidence type="ECO:0000313" key="6">
    <source>
        <dbReference type="EMBL" id="KAE8237510.1"/>
    </source>
</evidence>
<dbReference type="PANTHER" id="PTHR10629">
    <property type="entry name" value="CYTOSINE-SPECIFIC METHYLTRANSFERASE"/>
    <property type="match status" value="1"/>
</dbReference>